<comment type="caution">
    <text evidence="4">The sequence shown here is derived from an EMBL/GenBank/DDBJ whole genome shotgun (WGS) entry which is preliminary data.</text>
</comment>
<evidence type="ECO:0000313" key="5">
    <source>
        <dbReference type="Proteomes" id="UP000544134"/>
    </source>
</evidence>
<dbReference type="PANTHER" id="PTHR43479:SF11">
    <property type="entry name" value="ACREF_ENVCD OPERON REPRESSOR-RELATED"/>
    <property type="match status" value="1"/>
</dbReference>
<organism evidence="4 5">
    <name type="scientific">Paraburkholderia polaris</name>
    <dbReference type="NCBI Taxonomy" id="2728848"/>
    <lineage>
        <taxon>Bacteria</taxon>
        <taxon>Pseudomonadati</taxon>
        <taxon>Pseudomonadota</taxon>
        <taxon>Betaproteobacteria</taxon>
        <taxon>Burkholderiales</taxon>
        <taxon>Burkholderiaceae</taxon>
        <taxon>Paraburkholderia</taxon>
    </lineage>
</organism>
<reference evidence="4 5" key="1">
    <citation type="submission" date="2020-04" db="EMBL/GenBank/DDBJ databases">
        <title>Paraburkholderia sp. RP-4-7 isolated from soil.</title>
        <authorList>
            <person name="Dahal R.H."/>
        </authorList>
    </citation>
    <scope>NUCLEOTIDE SEQUENCE [LARGE SCALE GENOMIC DNA]</scope>
    <source>
        <strain evidence="4 5">RP-4-7</strain>
    </source>
</reference>
<evidence type="ECO:0000259" key="3">
    <source>
        <dbReference type="PROSITE" id="PS50977"/>
    </source>
</evidence>
<proteinExistence type="predicted"/>
<evidence type="ECO:0000313" key="4">
    <source>
        <dbReference type="EMBL" id="NMM04089.1"/>
    </source>
</evidence>
<dbReference type="AlphaFoldDB" id="A0A848IV79"/>
<dbReference type="InterPro" id="IPR009057">
    <property type="entry name" value="Homeodomain-like_sf"/>
</dbReference>
<dbReference type="SUPFAM" id="SSF46689">
    <property type="entry name" value="Homeodomain-like"/>
    <property type="match status" value="1"/>
</dbReference>
<dbReference type="GO" id="GO:0003677">
    <property type="term" value="F:DNA binding"/>
    <property type="evidence" value="ECO:0007669"/>
    <property type="project" value="UniProtKB-UniRule"/>
</dbReference>
<dbReference type="Gene3D" id="1.10.357.10">
    <property type="entry name" value="Tetracycline Repressor, domain 2"/>
    <property type="match status" value="1"/>
</dbReference>
<dbReference type="Proteomes" id="UP000544134">
    <property type="component" value="Unassembled WGS sequence"/>
</dbReference>
<feature type="domain" description="HTH tetR-type" evidence="3">
    <location>
        <begin position="1"/>
        <end position="59"/>
    </location>
</feature>
<dbReference type="EMBL" id="JABBGJ010000070">
    <property type="protein sequence ID" value="NMM04089.1"/>
    <property type="molecule type" value="Genomic_DNA"/>
</dbReference>
<dbReference type="InterPro" id="IPR001647">
    <property type="entry name" value="HTH_TetR"/>
</dbReference>
<gene>
    <name evidence="4" type="ORF">HHL24_40300</name>
</gene>
<dbReference type="Pfam" id="PF00440">
    <property type="entry name" value="TetR_N"/>
    <property type="match status" value="1"/>
</dbReference>
<dbReference type="InterPro" id="IPR050624">
    <property type="entry name" value="HTH-type_Tx_Regulator"/>
</dbReference>
<name>A0A848IV79_9BURK</name>
<accession>A0A848IV79</accession>
<protein>
    <submittedName>
        <fullName evidence="4">TetR/AcrR family transcriptional regulator</fullName>
    </submittedName>
</protein>
<sequence length="198" mass="22103">MRARILHAAMDLYSDRNNLSTSIEDVINAADISRGTFYKYFASMDEALIALGRQVTDQMTLDIQPVYDVLTDPLQRISTGMRLFLARALHDTRWAGFVVRAELIPRESVLLDYVYGDLRDGASLAQLDFSNLQAAADSVLGATVEGMRTMMLGRTQDADGYVDEVIRLTLRSLGVSKQKAEAANAFARTYVADREKQR</sequence>
<evidence type="ECO:0000256" key="2">
    <source>
        <dbReference type="PROSITE-ProRule" id="PRU00335"/>
    </source>
</evidence>
<evidence type="ECO:0000256" key="1">
    <source>
        <dbReference type="ARBA" id="ARBA00023125"/>
    </source>
</evidence>
<keyword evidence="1 2" id="KW-0238">DNA-binding</keyword>
<dbReference type="PROSITE" id="PS50977">
    <property type="entry name" value="HTH_TETR_2"/>
    <property type="match status" value="1"/>
</dbReference>
<feature type="DNA-binding region" description="H-T-H motif" evidence="2">
    <location>
        <begin position="22"/>
        <end position="41"/>
    </location>
</feature>
<dbReference type="PANTHER" id="PTHR43479">
    <property type="entry name" value="ACREF/ENVCD OPERON REPRESSOR-RELATED"/>
    <property type="match status" value="1"/>
</dbReference>
<keyword evidence="5" id="KW-1185">Reference proteome</keyword>